<proteinExistence type="predicted"/>
<keyword evidence="3" id="KW-1185">Reference proteome</keyword>
<comment type="caution">
    <text evidence="2">The sequence shown here is derived from an EMBL/GenBank/DDBJ whole genome shotgun (WGS) entry which is preliminary data.</text>
</comment>
<feature type="signal peptide" evidence="1">
    <location>
        <begin position="1"/>
        <end position="25"/>
    </location>
</feature>
<protein>
    <submittedName>
        <fullName evidence="2">RPN2B protein</fullName>
    </submittedName>
</protein>
<dbReference type="EMBL" id="CAJNDS010002422">
    <property type="protein sequence ID" value="CAE7468057.1"/>
    <property type="molecule type" value="Genomic_DNA"/>
</dbReference>
<evidence type="ECO:0000313" key="3">
    <source>
        <dbReference type="Proteomes" id="UP000604046"/>
    </source>
</evidence>
<evidence type="ECO:0000313" key="2">
    <source>
        <dbReference type="EMBL" id="CAE7468057.1"/>
    </source>
</evidence>
<dbReference type="AlphaFoldDB" id="A0A812S9V3"/>
<gene>
    <name evidence="2" type="primary">RPN2B</name>
    <name evidence="2" type="ORF">SNAT2548_LOCUS26184</name>
</gene>
<organism evidence="2 3">
    <name type="scientific">Symbiodinium natans</name>
    <dbReference type="NCBI Taxonomy" id="878477"/>
    <lineage>
        <taxon>Eukaryota</taxon>
        <taxon>Sar</taxon>
        <taxon>Alveolata</taxon>
        <taxon>Dinophyceae</taxon>
        <taxon>Suessiales</taxon>
        <taxon>Symbiodiniaceae</taxon>
        <taxon>Symbiodinium</taxon>
    </lineage>
</organism>
<dbReference type="OrthoDB" id="261572at2759"/>
<reference evidence="2" key="1">
    <citation type="submission" date="2021-02" db="EMBL/GenBank/DDBJ databases">
        <authorList>
            <person name="Dougan E. K."/>
            <person name="Rhodes N."/>
            <person name="Thang M."/>
            <person name="Chan C."/>
        </authorList>
    </citation>
    <scope>NUCLEOTIDE SEQUENCE</scope>
</reference>
<dbReference type="Proteomes" id="UP000604046">
    <property type="component" value="Unassembled WGS sequence"/>
</dbReference>
<accession>A0A812S9V3</accession>
<feature type="chain" id="PRO_5032832576" evidence="1">
    <location>
        <begin position="26"/>
        <end position="186"/>
    </location>
</feature>
<evidence type="ECO:0000256" key="1">
    <source>
        <dbReference type="SAM" id="SignalP"/>
    </source>
</evidence>
<name>A0A812S9V3_9DINO</name>
<keyword evidence="1" id="KW-0732">Signal</keyword>
<sequence>MEFAMAGRRQTFIAVLLLAGLPADALRPGPGQPCADSAVKPLSEADAAKRFFMLSELVDGSGVSCLQKLRNLKASTDSLGYMPDGAWAGCLKKAVDYEVWNKAWPLQPRFRQAPNTKPGEEIQSPAGQVIALFSERAAETQLHLEACLHESEERERQRSAASAAALAQKRAQSLASLLQVRMSKVS</sequence>